<dbReference type="Proteomes" id="UP000050864">
    <property type="component" value="Unassembled WGS sequence"/>
</dbReference>
<keyword evidence="6" id="KW-0472">Membrane</keyword>
<keyword evidence="5 8" id="KW-0732">Signal</keyword>
<dbReference type="Pfam" id="PF03349">
    <property type="entry name" value="Toluene_X"/>
    <property type="match status" value="1"/>
</dbReference>
<evidence type="ECO:0000256" key="7">
    <source>
        <dbReference type="ARBA" id="ARBA00023237"/>
    </source>
</evidence>
<evidence type="ECO:0000256" key="1">
    <source>
        <dbReference type="ARBA" id="ARBA00004571"/>
    </source>
</evidence>
<dbReference type="OrthoDB" id="19849at2"/>
<dbReference type="PANTHER" id="PTHR35093:SF3">
    <property type="entry name" value="LONG-CHAIN FATTY ACID TRANSPORT PROTEIN"/>
    <property type="match status" value="1"/>
</dbReference>
<proteinExistence type="inferred from homology"/>
<dbReference type="GO" id="GO:0015483">
    <property type="term" value="F:long-chain fatty acid transporting porin activity"/>
    <property type="evidence" value="ECO:0007669"/>
    <property type="project" value="TreeGrafter"/>
</dbReference>
<name>A0A0R0CEG0_9GAMM</name>
<dbReference type="Gene3D" id="2.40.160.60">
    <property type="entry name" value="Outer membrane protein transport protein (OMPP1/FadL/TodX)"/>
    <property type="match status" value="1"/>
</dbReference>
<keyword evidence="10" id="KW-1185">Reference proteome</keyword>
<evidence type="ECO:0000256" key="8">
    <source>
        <dbReference type="SAM" id="SignalP"/>
    </source>
</evidence>
<evidence type="ECO:0000313" key="9">
    <source>
        <dbReference type="EMBL" id="KRG64196.1"/>
    </source>
</evidence>
<dbReference type="AlphaFoldDB" id="A0A0R0CEG0"/>
<evidence type="ECO:0000256" key="4">
    <source>
        <dbReference type="ARBA" id="ARBA00022692"/>
    </source>
</evidence>
<dbReference type="SUPFAM" id="SSF56935">
    <property type="entry name" value="Porins"/>
    <property type="match status" value="1"/>
</dbReference>
<keyword evidence="3" id="KW-1134">Transmembrane beta strand</keyword>
<gene>
    <name evidence="9" type="ORF">ABB26_09115</name>
</gene>
<comment type="caution">
    <text evidence="9">The sequence shown here is derived from an EMBL/GenBank/DDBJ whole genome shotgun (WGS) entry which is preliminary data.</text>
</comment>
<sequence length="476" mass="49509">MTASSFARVTALAVGIAGALTFGHAQGAAFQLKENSAKGLGRAFAGSTSAWDDASVVATNPASMRLLSGRQFQADLSAISFSADFKKDDAKLATGAPVTGGNGGDAGMIAPVPAAYFHVPFGENDNMHFGLSLTAPFGFKTDYDRDWVGRYHGVTTDLKAVDLGAAFSYDVNPYVSFGASVFVEHLTIELTNAVDFGAVTNAGAQQKAAGAVLAGGGTPAQAAAAAKQAGAAAAQAGFFPGSADGFASVEGDNNAVGYVLGGTFSPSEDTNIALSYRSKVEHKITGGKAKFTVPGNVAAALNTQAAGIFINTSGKATVTLPASATLSVTHRVNDRWTVMGDVTRTAWAPAFDKVTVDFASNQPDNALEFGYKDTTFASLGAEYKLSETITLRGGVAYDQSPTTNEHRDVRVPDVTRKWLSLGLGWTPSEKTEFNFGYTHLFTDEPSINITSATNSTLKGKYDVGGDILAASINYKF</sequence>
<dbReference type="PATRIC" id="fig|405444.3.peg.834"/>
<keyword evidence="7" id="KW-0998">Cell outer membrane</keyword>
<evidence type="ECO:0000256" key="6">
    <source>
        <dbReference type="ARBA" id="ARBA00023136"/>
    </source>
</evidence>
<evidence type="ECO:0000256" key="3">
    <source>
        <dbReference type="ARBA" id="ARBA00022452"/>
    </source>
</evidence>
<dbReference type="RefSeq" id="WP_057633359.1">
    <property type="nucleotide sequence ID" value="NZ_LDJI01000016.1"/>
</dbReference>
<dbReference type="PANTHER" id="PTHR35093">
    <property type="entry name" value="OUTER MEMBRANE PROTEIN NMB0088-RELATED"/>
    <property type="match status" value="1"/>
</dbReference>
<evidence type="ECO:0000256" key="2">
    <source>
        <dbReference type="ARBA" id="ARBA00008163"/>
    </source>
</evidence>
<protein>
    <submittedName>
        <fullName evidence="9">Membrane protein</fullName>
    </submittedName>
</protein>
<accession>A0A0R0CEG0</accession>
<dbReference type="STRING" id="405444.ABB26_09115"/>
<dbReference type="GO" id="GO:0009279">
    <property type="term" value="C:cell outer membrane"/>
    <property type="evidence" value="ECO:0007669"/>
    <property type="project" value="UniProtKB-SubCell"/>
</dbReference>
<keyword evidence="4" id="KW-0812">Transmembrane</keyword>
<evidence type="ECO:0000313" key="10">
    <source>
        <dbReference type="Proteomes" id="UP000050864"/>
    </source>
</evidence>
<reference evidence="9 10" key="1">
    <citation type="submission" date="2015-05" db="EMBL/GenBank/DDBJ databases">
        <title>Genome sequencing and analysis of members of genus Stenotrophomonas.</title>
        <authorList>
            <person name="Patil P.P."/>
            <person name="Midha S."/>
            <person name="Patil P.B."/>
        </authorList>
    </citation>
    <scope>NUCLEOTIDE SEQUENCE [LARGE SCALE GENOMIC DNA]</scope>
    <source>
        <strain evidence="9 10">DSM 18929</strain>
    </source>
</reference>
<dbReference type="InterPro" id="IPR005017">
    <property type="entry name" value="OMPP1/FadL/TodX"/>
</dbReference>
<evidence type="ECO:0000256" key="5">
    <source>
        <dbReference type="ARBA" id="ARBA00022729"/>
    </source>
</evidence>
<feature type="signal peptide" evidence="8">
    <location>
        <begin position="1"/>
        <end position="27"/>
    </location>
</feature>
<organism evidence="9 10">
    <name type="scientific">Stenotrophomonas humi</name>
    <dbReference type="NCBI Taxonomy" id="405444"/>
    <lineage>
        <taxon>Bacteria</taxon>
        <taxon>Pseudomonadati</taxon>
        <taxon>Pseudomonadota</taxon>
        <taxon>Gammaproteobacteria</taxon>
        <taxon>Lysobacterales</taxon>
        <taxon>Lysobacteraceae</taxon>
        <taxon>Stenotrophomonas</taxon>
    </lineage>
</organism>
<dbReference type="EMBL" id="LDJI01000016">
    <property type="protein sequence ID" value="KRG64196.1"/>
    <property type="molecule type" value="Genomic_DNA"/>
</dbReference>
<comment type="subcellular location">
    <subcellularLocation>
        <location evidence="1">Cell outer membrane</location>
        <topology evidence="1">Multi-pass membrane protein</topology>
    </subcellularLocation>
</comment>
<comment type="similarity">
    <text evidence="2">Belongs to the OmpP1/FadL family.</text>
</comment>
<feature type="chain" id="PRO_5006393915" evidence="8">
    <location>
        <begin position="28"/>
        <end position="476"/>
    </location>
</feature>